<accession>A0A397G9B5</accession>
<organism evidence="1 2">
    <name type="scientific">Diversispora epigaea</name>
    <dbReference type="NCBI Taxonomy" id="1348612"/>
    <lineage>
        <taxon>Eukaryota</taxon>
        <taxon>Fungi</taxon>
        <taxon>Fungi incertae sedis</taxon>
        <taxon>Mucoromycota</taxon>
        <taxon>Glomeromycotina</taxon>
        <taxon>Glomeromycetes</taxon>
        <taxon>Diversisporales</taxon>
        <taxon>Diversisporaceae</taxon>
        <taxon>Diversispora</taxon>
    </lineage>
</organism>
<comment type="caution">
    <text evidence="1">The sequence shown here is derived from an EMBL/GenBank/DDBJ whole genome shotgun (WGS) entry which is preliminary data.</text>
</comment>
<evidence type="ECO:0000313" key="2">
    <source>
        <dbReference type="Proteomes" id="UP000266861"/>
    </source>
</evidence>
<protein>
    <submittedName>
        <fullName evidence="1">Uncharacterized protein</fullName>
    </submittedName>
</protein>
<dbReference type="OrthoDB" id="2445937at2759"/>
<reference evidence="1 2" key="1">
    <citation type="submission" date="2018-08" db="EMBL/GenBank/DDBJ databases">
        <title>Genome and evolution of the arbuscular mycorrhizal fungus Diversispora epigaea (formerly Glomus versiforme) and its bacterial endosymbionts.</title>
        <authorList>
            <person name="Sun X."/>
            <person name="Fei Z."/>
            <person name="Harrison M."/>
        </authorList>
    </citation>
    <scope>NUCLEOTIDE SEQUENCE [LARGE SCALE GENOMIC DNA]</scope>
    <source>
        <strain evidence="1 2">IT104</strain>
    </source>
</reference>
<name>A0A397G9B5_9GLOM</name>
<sequence>MLIIPAAQIQNPNAEIPNAEIPNPKLQLIFFAEIPNSKSQILVICAFWCPKSQIIWDSDNTYNVDQWLKYYHQVFFRITAKSILAELINYKRGKNPYNNDSFSQFRENILNFWKSTIEVELEFTKIIMYIHSICINSASYKKILAISQIHSNILYKHKINEVNQVNQEIKQLHIITPIIPNEDIDDLLIIDENINNLQIINKKILYNSINTTDSIIVSDDENINNDNNIEMQKENVVESNTEEDIKQ</sequence>
<proteinExistence type="predicted"/>
<evidence type="ECO:0000313" key="1">
    <source>
        <dbReference type="EMBL" id="RHZ47605.1"/>
    </source>
</evidence>
<dbReference type="AlphaFoldDB" id="A0A397G9B5"/>
<keyword evidence="2" id="KW-1185">Reference proteome</keyword>
<gene>
    <name evidence="1" type="ORF">Glove_575g52</name>
</gene>
<dbReference type="STRING" id="1348612.A0A397G9B5"/>
<dbReference type="Proteomes" id="UP000266861">
    <property type="component" value="Unassembled WGS sequence"/>
</dbReference>
<dbReference type="EMBL" id="PQFF01000485">
    <property type="protein sequence ID" value="RHZ47605.1"/>
    <property type="molecule type" value="Genomic_DNA"/>
</dbReference>